<dbReference type="EMBL" id="BJUX01000004">
    <property type="protein sequence ID" value="GEK88561.1"/>
    <property type="molecule type" value="Genomic_DNA"/>
</dbReference>
<dbReference type="RefSeq" id="WP_091489439.1">
    <property type="nucleotide sequence ID" value="NZ_BJUX01000004.1"/>
</dbReference>
<evidence type="ECO:0000313" key="4">
    <source>
        <dbReference type="Proteomes" id="UP000198548"/>
    </source>
</evidence>
<organism evidence="3 4">
    <name type="scientific">Alkalibacterium putridalgicola</name>
    <dbReference type="NCBI Taxonomy" id="426703"/>
    <lineage>
        <taxon>Bacteria</taxon>
        <taxon>Bacillati</taxon>
        <taxon>Bacillota</taxon>
        <taxon>Bacilli</taxon>
        <taxon>Lactobacillales</taxon>
        <taxon>Carnobacteriaceae</taxon>
        <taxon>Alkalibacterium</taxon>
    </lineage>
</organism>
<keyword evidence="1" id="KW-0472">Membrane</keyword>
<dbReference type="OrthoDB" id="2161704at2"/>
<gene>
    <name evidence="2" type="ORF">APU01nite_06000</name>
    <name evidence="3" type="ORF">SAMN04488100_1352</name>
</gene>
<protein>
    <recommendedName>
        <fullName evidence="6">DUF4179 domain-containing protein</fullName>
    </recommendedName>
</protein>
<evidence type="ECO:0008006" key="6">
    <source>
        <dbReference type="Google" id="ProtNLM"/>
    </source>
</evidence>
<evidence type="ECO:0000256" key="1">
    <source>
        <dbReference type="SAM" id="Phobius"/>
    </source>
</evidence>
<proteinExistence type="predicted"/>
<keyword evidence="5" id="KW-1185">Reference proteome</keyword>
<evidence type="ECO:0000313" key="3">
    <source>
        <dbReference type="EMBL" id="SEM21381.1"/>
    </source>
</evidence>
<accession>A0A1H7WIS3</accession>
<dbReference type="Proteomes" id="UP000321425">
    <property type="component" value="Unassembled WGS sequence"/>
</dbReference>
<reference evidence="2 5" key="2">
    <citation type="submission" date="2019-07" db="EMBL/GenBank/DDBJ databases">
        <title>Whole genome shotgun sequence of Alkalibacterium putridalgicola NBRC 103243.</title>
        <authorList>
            <person name="Hosoyama A."/>
            <person name="Uohara A."/>
            <person name="Ohji S."/>
            <person name="Ichikawa N."/>
        </authorList>
    </citation>
    <scope>NUCLEOTIDE SEQUENCE [LARGE SCALE GENOMIC DNA]</scope>
    <source>
        <strain evidence="2 5">NBRC 103243</strain>
    </source>
</reference>
<reference evidence="3 4" key="1">
    <citation type="submission" date="2016-10" db="EMBL/GenBank/DDBJ databases">
        <authorList>
            <person name="de Groot N.N."/>
        </authorList>
    </citation>
    <scope>NUCLEOTIDE SEQUENCE [LARGE SCALE GENOMIC DNA]</scope>
    <source>
        <strain evidence="3 4">DSM 19182</strain>
    </source>
</reference>
<dbReference type="AlphaFoldDB" id="A0A1H7WIS3"/>
<feature type="transmembrane region" description="Helical" evidence="1">
    <location>
        <begin position="59"/>
        <end position="77"/>
    </location>
</feature>
<dbReference type="EMBL" id="FOBL01000035">
    <property type="protein sequence ID" value="SEM21381.1"/>
    <property type="molecule type" value="Genomic_DNA"/>
</dbReference>
<dbReference type="Proteomes" id="UP000198548">
    <property type="component" value="Unassembled WGS sequence"/>
</dbReference>
<evidence type="ECO:0000313" key="2">
    <source>
        <dbReference type="EMBL" id="GEK88561.1"/>
    </source>
</evidence>
<sequence>MNNDKKIYRLLNKIKLDTSKYEERTISEEEKNELFYSVKHRLDHSSTEQPKNSSWKRPVLLVAAVLFLAFLGLRTPLGQRVQAATYSFLESFRYTLTDALGIEERTTDETRIAVDQVQTIGDADIKVEDMLIFDDLLLINMLVDLGESLEDNHFGGIENKLLSINGKEVTDSMLSYGTTVSEDEAVHNRILVIDLDEDFSMTDNYNIELTLEDLFITDMKDTAKRDERVPPVEGRATFSVDTTREGLQKHTNSYSINQELNTDLYGYSIKSLNTHPLFSFIEITSGDWTDIPFEVIEIRGEDNRGNELLFTQHSYTYNGAETHYTGRLALSEEDSDITSEQMLESEELHLQFYSAEFPEDAGMLEFTSFGEPFTIKLNK</sequence>
<name>A0A1H7WIS3_9LACT</name>
<dbReference type="STRING" id="426703.SAMN04488100_1352"/>
<keyword evidence="1" id="KW-1133">Transmembrane helix</keyword>
<evidence type="ECO:0000313" key="5">
    <source>
        <dbReference type="Proteomes" id="UP000321425"/>
    </source>
</evidence>
<keyword evidence="1" id="KW-0812">Transmembrane</keyword>